<evidence type="ECO:0000313" key="2">
    <source>
        <dbReference type="Proteomes" id="UP000286806"/>
    </source>
</evidence>
<dbReference type="OrthoDB" id="8552678at2"/>
<sequence length="638" mass="70336">MALKIETFSNAKGGNSFFKALGHPLSAPLAAALLDKLRVMGSVAVYDPLGMAESFCEFYALAELDIRAVFVQRLEDIGKTLLGMRVQPVTGLPQSDARVLLVTAFDASRLVDHIRHLLPPGMTVMSLDDMRLPDTMLTNRRRYLDPLNFATNFGFLRDAAGQHTRIVTCDYWSGLGAAKPPTVWLRLFDSNGGVLAEWLEEIPAPGASLIVDSREVRRRFNLGEFTGSLFMHVLGVARHDVVKYALDTFGDDETVLSCTHDANAWPSDLFAGLPAPRGNERVVMWIQNSHPVPIPAGAVGLNLMGSDDIRYVDQMIPAFACYALDVAALFPEARWPQQLEVQAGRHFVRPRYEVHVKNGRSRIAHVNVERNDLAVDPGIPAMATYMGKGYILPAPILPTALWRSVVQPTPMSTAQRDLPIAAIVYDASGVETARHDFGCLQRNESVELDINALLMEQGANLPSGSGHIELVYDFSHGGSADGWLHSLFRYTHNSSGHIAESSFGAHVFNTVLTYKNEPQSYASAPPGLSTRLFLRLGDAPLDTMCHLIYPASTPWHAHSDTTLSLFNGLGEEIAQQKIAIPCSGSLHWRYSEMFDADHRRQAGQGAYIIIRDVTCRLFGYHGTLHGEQAFCLDHMFGF</sequence>
<comment type="caution">
    <text evidence="1">The sequence shown here is derived from an EMBL/GenBank/DDBJ whole genome shotgun (WGS) entry which is preliminary data.</text>
</comment>
<evidence type="ECO:0000313" key="1">
    <source>
        <dbReference type="EMBL" id="GCB02117.1"/>
    </source>
</evidence>
<dbReference type="Proteomes" id="UP000286806">
    <property type="component" value="Unassembled WGS sequence"/>
</dbReference>
<dbReference type="AlphaFoldDB" id="A0A401JZS3"/>
<name>A0A401JZS3_9PROT</name>
<keyword evidence="2" id="KW-1185">Reference proteome</keyword>
<dbReference type="RefSeq" id="WP_124705874.1">
    <property type="nucleotide sequence ID" value="NZ_BGOW01000033.1"/>
</dbReference>
<dbReference type="EMBL" id="BGOW01000033">
    <property type="protein sequence ID" value="GCB02117.1"/>
    <property type="molecule type" value="Genomic_DNA"/>
</dbReference>
<accession>A0A401JZS3</accession>
<reference evidence="1 2" key="1">
    <citation type="journal article" date="2019" name="Front. Microbiol.">
        <title>Genomes of Neutrophilic Sulfur-Oxidizing Chemolithoautotrophs Representing 9 Proteobacterial Species From 8 Genera.</title>
        <authorList>
            <person name="Watanabe T."/>
            <person name="Kojima H."/>
            <person name="Umezawa K."/>
            <person name="Hori C."/>
            <person name="Takasuka T.E."/>
            <person name="Kato Y."/>
            <person name="Fukui M."/>
        </authorList>
    </citation>
    <scope>NUCLEOTIDE SEQUENCE [LARGE SCALE GENOMIC DNA]</scope>
    <source>
        <strain evidence="1 2">TTN</strain>
    </source>
</reference>
<organism evidence="1 2">
    <name type="scientific">Sulfuriferula multivorans</name>
    <dbReference type="NCBI Taxonomy" id="1559896"/>
    <lineage>
        <taxon>Bacteria</taxon>
        <taxon>Pseudomonadati</taxon>
        <taxon>Pseudomonadota</taxon>
        <taxon>Betaproteobacteria</taxon>
        <taxon>Nitrosomonadales</taxon>
        <taxon>Sulfuricellaceae</taxon>
        <taxon>Sulfuriferula</taxon>
    </lineage>
</organism>
<proteinExistence type="predicted"/>
<gene>
    <name evidence="1" type="ORF">SFMTTN_2934</name>
</gene>
<protein>
    <submittedName>
        <fullName evidence="1">Uncharacterized protein</fullName>
    </submittedName>
</protein>